<dbReference type="AlphaFoldDB" id="A0A1M4DXQ2"/>
<protein>
    <submittedName>
        <fullName evidence="1">Uncharacterized protein</fullName>
    </submittedName>
</protein>
<accession>A0A1M4DXQ2</accession>
<name>A0A1M4DXQ2_9ACTN</name>
<dbReference type="EMBL" id="LT559118">
    <property type="protein sequence ID" value="SBO91332.1"/>
    <property type="molecule type" value="Genomic_DNA"/>
</dbReference>
<organism evidence="1">
    <name type="scientific">Nonomuraea gerenzanensis</name>
    <dbReference type="NCBI Taxonomy" id="93944"/>
    <lineage>
        <taxon>Bacteria</taxon>
        <taxon>Bacillati</taxon>
        <taxon>Actinomycetota</taxon>
        <taxon>Actinomycetes</taxon>
        <taxon>Streptosporangiales</taxon>
        <taxon>Streptosporangiaceae</taxon>
        <taxon>Nonomuraea</taxon>
    </lineage>
</organism>
<sequence length="49" mass="5598">MTFELDDAAKVAPGRVLIQEWDEKRQQDVDVVISLDAFKRMGQDPGHEL</sequence>
<gene>
    <name evidence="1" type="ORF">BN4615_P846</name>
</gene>
<reference evidence="1" key="1">
    <citation type="submission" date="2016-04" db="EMBL/GenBank/DDBJ databases">
        <authorList>
            <person name="Evans L.H."/>
            <person name="Alamgir A."/>
            <person name="Owens N."/>
            <person name="Weber N.D."/>
            <person name="Virtaneva K."/>
            <person name="Barbian K."/>
            <person name="Babar A."/>
            <person name="Rosenke K."/>
        </authorList>
    </citation>
    <scope>NUCLEOTIDE SEQUENCE</scope>
    <source>
        <strain evidence="1">Nono1</strain>
    </source>
</reference>
<proteinExistence type="predicted"/>
<evidence type="ECO:0000313" key="1">
    <source>
        <dbReference type="EMBL" id="SBO91332.1"/>
    </source>
</evidence>